<dbReference type="GeneID" id="9620908"/>
<gene>
    <name evidence="2" type="ORF">VOLCADRAFT_99584</name>
</gene>
<reference evidence="2 3" key="1">
    <citation type="journal article" date="2010" name="Science">
        <title>Genomic analysis of organismal complexity in the multicellular green alga Volvox carteri.</title>
        <authorList>
            <person name="Prochnik S.E."/>
            <person name="Umen J."/>
            <person name="Nedelcu A.M."/>
            <person name="Hallmann A."/>
            <person name="Miller S.M."/>
            <person name="Nishii I."/>
            <person name="Ferris P."/>
            <person name="Kuo A."/>
            <person name="Mitros T."/>
            <person name="Fritz-Laylin L.K."/>
            <person name="Hellsten U."/>
            <person name="Chapman J."/>
            <person name="Simakov O."/>
            <person name="Rensing S.A."/>
            <person name="Terry A."/>
            <person name="Pangilinan J."/>
            <person name="Kapitonov V."/>
            <person name="Jurka J."/>
            <person name="Salamov A."/>
            <person name="Shapiro H."/>
            <person name="Schmutz J."/>
            <person name="Grimwood J."/>
            <person name="Lindquist E."/>
            <person name="Lucas S."/>
            <person name="Grigoriev I.V."/>
            <person name="Schmitt R."/>
            <person name="Kirk D."/>
            <person name="Rokhsar D.S."/>
        </authorList>
    </citation>
    <scope>NUCLEOTIDE SEQUENCE [LARGE SCALE GENOMIC DNA]</scope>
    <source>
        <strain evidence="3">f. Nagariensis / Eve</strain>
    </source>
</reference>
<accession>D8UI41</accession>
<dbReference type="EMBL" id="GL378411">
    <property type="protein sequence ID" value="EFJ40608.1"/>
    <property type="molecule type" value="Genomic_DNA"/>
</dbReference>
<protein>
    <submittedName>
        <fullName evidence="2">Uncharacterized protein</fullName>
    </submittedName>
</protein>
<evidence type="ECO:0000313" key="3">
    <source>
        <dbReference type="Proteomes" id="UP000001058"/>
    </source>
</evidence>
<name>D8UI41_VOLCA</name>
<dbReference type="Proteomes" id="UP000001058">
    <property type="component" value="Unassembled WGS sequence"/>
</dbReference>
<feature type="region of interest" description="Disordered" evidence="1">
    <location>
        <begin position="82"/>
        <end position="110"/>
    </location>
</feature>
<proteinExistence type="predicted"/>
<dbReference type="RefSeq" id="XP_002958315.1">
    <property type="nucleotide sequence ID" value="XM_002958269.1"/>
</dbReference>
<dbReference type="KEGG" id="vcn:VOLCADRAFT_99584"/>
<organism evidence="3">
    <name type="scientific">Volvox carteri f. nagariensis</name>
    <dbReference type="NCBI Taxonomy" id="3068"/>
    <lineage>
        <taxon>Eukaryota</taxon>
        <taxon>Viridiplantae</taxon>
        <taxon>Chlorophyta</taxon>
        <taxon>core chlorophytes</taxon>
        <taxon>Chlorophyceae</taxon>
        <taxon>CS clade</taxon>
        <taxon>Chlamydomonadales</taxon>
        <taxon>Volvocaceae</taxon>
        <taxon>Volvox</taxon>
    </lineage>
</organism>
<feature type="region of interest" description="Disordered" evidence="1">
    <location>
        <begin position="1"/>
        <end position="56"/>
    </location>
</feature>
<dbReference type="AlphaFoldDB" id="D8UI41"/>
<feature type="compositionally biased region" description="Low complexity" evidence="1">
    <location>
        <begin position="27"/>
        <end position="38"/>
    </location>
</feature>
<evidence type="ECO:0000313" key="2">
    <source>
        <dbReference type="EMBL" id="EFJ40608.1"/>
    </source>
</evidence>
<keyword evidence="3" id="KW-1185">Reference proteome</keyword>
<dbReference type="InParanoid" id="D8UI41"/>
<sequence>MTLPPAAGEQRDSRQNCSADLEASTEAASGSKPSASAAEGTRARSHSRHPQLLLSNSAPRLLSFTLNIVNTLHWGKKSIVRLSRTSHEQEQEQTRGATPMPRHSSPPNDTSLLDIRGSAVHFNSTTHSATAHPWQGPITAFTAQPFPEMQKA</sequence>
<evidence type="ECO:0000256" key="1">
    <source>
        <dbReference type="SAM" id="MobiDB-lite"/>
    </source>
</evidence>